<evidence type="ECO:0000313" key="2">
    <source>
        <dbReference type="Proteomes" id="UP000053144"/>
    </source>
</evidence>
<name>A0A0L9UF47_PHAAN</name>
<proteinExistence type="predicted"/>
<gene>
    <name evidence="1" type="ORF">LR48_Vigan04g154400</name>
</gene>
<reference evidence="2" key="1">
    <citation type="journal article" date="2015" name="Proc. Natl. Acad. Sci. U.S.A.">
        <title>Genome sequencing of adzuki bean (Vigna angularis) provides insight into high starch and low fat accumulation and domestication.</title>
        <authorList>
            <person name="Yang K."/>
            <person name="Tian Z."/>
            <person name="Chen C."/>
            <person name="Luo L."/>
            <person name="Zhao B."/>
            <person name="Wang Z."/>
            <person name="Yu L."/>
            <person name="Li Y."/>
            <person name="Sun Y."/>
            <person name="Li W."/>
            <person name="Chen Y."/>
            <person name="Li Y."/>
            <person name="Zhang Y."/>
            <person name="Ai D."/>
            <person name="Zhao J."/>
            <person name="Shang C."/>
            <person name="Ma Y."/>
            <person name="Wu B."/>
            <person name="Wang M."/>
            <person name="Gao L."/>
            <person name="Sun D."/>
            <person name="Zhang P."/>
            <person name="Guo F."/>
            <person name="Wang W."/>
            <person name="Li Y."/>
            <person name="Wang J."/>
            <person name="Varshney R.K."/>
            <person name="Wang J."/>
            <person name="Ling H.Q."/>
            <person name="Wan P."/>
        </authorList>
    </citation>
    <scope>NUCLEOTIDE SEQUENCE</scope>
    <source>
        <strain evidence="2">cv. Jingnong 6</strain>
    </source>
</reference>
<protein>
    <submittedName>
        <fullName evidence="1">Uncharacterized protein</fullName>
    </submittedName>
</protein>
<accession>A0A0L9UF47</accession>
<evidence type="ECO:0000313" key="1">
    <source>
        <dbReference type="EMBL" id="KOM41346.1"/>
    </source>
</evidence>
<dbReference type="AlphaFoldDB" id="A0A0L9UF47"/>
<organism evidence="1 2">
    <name type="scientific">Phaseolus angularis</name>
    <name type="common">Azuki bean</name>
    <name type="synonym">Vigna angularis</name>
    <dbReference type="NCBI Taxonomy" id="3914"/>
    <lineage>
        <taxon>Eukaryota</taxon>
        <taxon>Viridiplantae</taxon>
        <taxon>Streptophyta</taxon>
        <taxon>Embryophyta</taxon>
        <taxon>Tracheophyta</taxon>
        <taxon>Spermatophyta</taxon>
        <taxon>Magnoliopsida</taxon>
        <taxon>eudicotyledons</taxon>
        <taxon>Gunneridae</taxon>
        <taxon>Pentapetalae</taxon>
        <taxon>rosids</taxon>
        <taxon>fabids</taxon>
        <taxon>Fabales</taxon>
        <taxon>Fabaceae</taxon>
        <taxon>Papilionoideae</taxon>
        <taxon>50 kb inversion clade</taxon>
        <taxon>NPAAA clade</taxon>
        <taxon>indigoferoid/millettioid clade</taxon>
        <taxon>Phaseoleae</taxon>
        <taxon>Vigna</taxon>
    </lineage>
</organism>
<sequence length="68" mass="7477">MENLAVTLRALHVAAPVSSSFSLVSSSHLLRAGNVLLSSTLFTHGSPSLARRFFSFTQMHEDFFILPK</sequence>
<dbReference type="Gramene" id="KOM41346">
    <property type="protein sequence ID" value="KOM41346"/>
    <property type="gene ID" value="LR48_Vigan04g154400"/>
</dbReference>
<dbReference type="EMBL" id="CM003374">
    <property type="protein sequence ID" value="KOM41346.1"/>
    <property type="molecule type" value="Genomic_DNA"/>
</dbReference>
<dbReference type="Proteomes" id="UP000053144">
    <property type="component" value="Chromosome 4"/>
</dbReference>